<dbReference type="InterPro" id="IPR002364">
    <property type="entry name" value="Quin_OxRdtase/zeta-crystal_CS"/>
</dbReference>
<dbReference type="InterPro" id="IPR050129">
    <property type="entry name" value="Zn_alcohol_dh"/>
</dbReference>
<dbReference type="CDD" id="cd08240">
    <property type="entry name" value="6_hydroxyhexanoate_dh_like"/>
    <property type="match status" value="1"/>
</dbReference>
<dbReference type="InterPro" id="IPR013154">
    <property type="entry name" value="ADH-like_N"/>
</dbReference>
<evidence type="ECO:0000313" key="4">
    <source>
        <dbReference type="EMBL" id="CAK8690263.1"/>
    </source>
</evidence>
<dbReference type="Gene3D" id="3.40.50.720">
    <property type="entry name" value="NAD(P)-binding Rossmann-like Domain"/>
    <property type="match status" value="1"/>
</dbReference>
<dbReference type="InterPro" id="IPR020843">
    <property type="entry name" value="ER"/>
</dbReference>
<evidence type="ECO:0000256" key="2">
    <source>
        <dbReference type="ARBA" id="ARBA00023002"/>
    </source>
</evidence>
<evidence type="ECO:0000256" key="1">
    <source>
        <dbReference type="ARBA" id="ARBA00010371"/>
    </source>
</evidence>
<feature type="domain" description="Enoyl reductase (ER)" evidence="3">
    <location>
        <begin position="8"/>
        <end position="364"/>
    </location>
</feature>
<evidence type="ECO:0000259" key="3">
    <source>
        <dbReference type="SMART" id="SM00829"/>
    </source>
</evidence>
<accession>A0ABP0GEQ0</accession>
<dbReference type="PANTHER" id="PTHR43401:SF4">
    <property type="entry name" value="D-ARABINOSE 1-DEHYDROGENASE (NADP(+))"/>
    <property type="match status" value="1"/>
</dbReference>
<protein>
    <recommendedName>
        <fullName evidence="3">Enoyl reductase (ER) domain-containing protein</fullName>
    </recommendedName>
</protein>
<comment type="caution">
    <text evidence="4">The sequence shown here is derived from an EMBL/GenBank/DDBJ whole genome shotgun (WGS) entry which is preliminary data.</text>
</comment>
<comment type="similarity">
    <text evidence="1">Belongs to the zinc-containing alcohol dehydrogenase family. Quinone oxidoreductase subfamily.</text>
</comment>
<dbReference type="EMBL" id="CAWYQH010000114">
    <property type="protein sequence ID" value="CAK8690263.1"/>
    <property type="molecule type" value="Genomic_DNA"/>
</dbReference>
<evidence type="ECO:0000313" key="5">
    <source>
        <dbReference type="Proteomes" id="UP001642483"/>
    </source>
</evidence>
<dbReference type="PANTHER" id="PTHR43401">
    <property type="entry name" value="L-THREONINE 3-DEHYDROGENASE"/>
    <property type="match status" value="1"/>
</dbReference>
<proteinExistence type="inferred from homology"/>
<dbReference type="SUPFAM" id="SSF51735">
    <property type="entry name" value="NAD(P)-binding Rossmann-fold domains"/>
    <property type="match status" value="1"/>
</dbReference>
<dbReference type="SMART" id="SM00829">
    <property type="entry name" value="PKS_ER"/>
    <property type="match status" value="1"/>
</dbReference>
<dbReference type="Pfam" id="PF08240">
    <property type="entry name" value="ADH_N"/>
    <property type="match status" value="1"/>
</dbReference>
<dbReference type="InterPro" id="IPR013149">
    <property type="entry name" value="ADH-like_C"/>
</dbReference>
<dbReference type="InterPro" id="IPR036291">
    <property type="entry name" value="NAD(P)-bd_dom_sf"/>
</dbReference>
<name>A0ABP0GEQ0_CLALP</name>
<organism evidence="4 5">
    <name type="scientific">Clavelina lepadiformis</name>
    <name type="common">Light-bulb sea squirt</name>
    <name type="synonym">Ascidia lepadiformis</name>
    <dbReference type="NCBI Taxonomy" id="159417"/>
    <lineage>
        <taxon>Eukaryota</taxon>
        <taxon>Metazoa</taxon>
        <taxon>Chordata</taxon>
        <taxon>Tunicata</taxon>
        <taxon>Ascidiacea</taxon>
        <taxon>Aplousobranchia</taxon>
        <taxon>Clavelinidae</taxon>
        <taxon>Clavelina</taxon>
    </lineage>
</organism>
<dbReference type="Proteomes" id="UP001642483">
    <property type="component" value="Unassembled WGS sequence"/>
</dbReference>
<dbReference type="Gene3D" id="3.90.180.10">
    <property type="entry name" value="Medium-chain alcohol dehydrogenases, catalytic domain"/>
    <property type="match status" value="1"/>
</dbReference>
<reference evidence="4 5" key="1">
    <citation type="submission" date="2024-02" db="EMBL/GenBank/DDBJ databases">
        <authorList>
            <person name="Daric V."/>
            <person name="Darras S."/>
        </authorList>
    </citation>
    <scope>NUCLEOTIDE SEQUENCE [LARGE SCALE GENOMIC DNA]</scope>
</reference>
<gene>
    <name evidence="4" type="ORF">CVLEPA_LOCUS22894</name>
</gene>
<dbReference type="Pfam" id="PF00107">
    <property type="entry name" value="ADH_zinc_N"/>
    <property type="match status" value="1"/>
</dbReference>
<sequence>MKRAQIVKPYEPLVVDTVAIPEPPPKGVVVKTSYSGVCHTDLHQWDNEISEGSNLVQFIDNPDYKLPVVPGHEMSGIVHSVGSQQDQGDDPLKVGDRVALYPWIGCGKCGFCNNGDSNICAKNLWLGFMLPGGYASYIIVPESKFAVKLPDSIPLDVACMFSCSGLTTYSAVVTARPAVEKAIVRKGKANLLIIGAGGLGLWSTQIAKHLFKVSTIITVADVNEEKLKVARERGAHETVCWDPSVSDGNAIQEAMKIGGYDAIIDYVNTTKTTNRAFHCLGMGGLLVMVGLFGGQAQYSLPKMVFCGKGVQGVIVGTLQSMKDMIKLVADEKLISPPMKYLKLEDVTETLKILREGKMTGRGVIDFNL</sequence>
<keyword evidence="2" id="KW-0560">Oxidoreductase</keyword>
<dbReference type="SUPFAM" id="SSF50129">
    <property type="entry name" value="GroES-like"/>
    <property type="match status" value="1"/>
</dbReference>
<keyword evidence="5" id="KW-1185">Reference proteome</keyword>
<dbReference type="PROSITE" id="PS01162">
    <property type="entry name" value="QOR_ZETA_CRYSTAL"/>
    <property type="match status" value="1"/>
</dbReference>
<dbReference type="InterPro" id="IPR011032">
    <property type="entry name" value="GroES-like_sf"/>
</dbReference>